<gene>
    <name evidence="2" type="ORF">HNR30_009420</name>
</gene>
<comment type="caution">
    <text evidence="2">The sequence shown here is derived from an EMBL/GenBank/DDBJ whole genome shotgun (WGS) entry which is preliminary data.</text>
</comment>
<name>A0A7W0HWE3_9ACTN</name>
<evidence type="ECO:0000313" key="3">
    <source>
        <dbReference type="Proteomes" id="UP000530928"/>
    </source>
</evidence>
<evidence type="ECO:0008006" key="4">
    <source>
        <dbReference type="Google" id="ProtNLM"/>
    </source>
</evidence>
<keyword evidence="1" id="KW-0732">Signal</keyword>
<evidence type="ECO:0000256" key="1">
    <source>
        <dbReference type="SAM" id="SignalP"/>
    </source>
</evidence>
<feature type="signal peptide" evidence="1">
    <location>
        <begin position="1"/>
        <end position="27"/>
    </location>
</feature>
<dbReference type="RefSeq" id="WP_181616688.1">
    <property type="nucleotide sequence ID" value="NZ_BAABAM010000027.1"/>
</dbReference>
<evidence type="ECO:0000313" key="2">
    <source>
        <dbReference type="EMBL" id="MBA2898012.1"/>
    </source>
</evidence>
<reference evidence="2 3" key="1">
    <citation type="submission" date="2020-07" db="EMBL/GenBank/DDBJ databases">
        <title>Genomic Encyclopedia of Type Strains, Phase IV (KMG-IV): sequencing the most valuable type-strain genomes for metagenomic binning, comparative biology and taxonomic classification.</title>
        <authorList>
            <person name="Goeker M."/>
        </authorList>
    </citation>
    <scope>NUCLEOTIDE SEQUENCE [LARGE SCALE GENOMIC DNA]</scope>
    <source>
        <strain evidence="2 3">DSM 45533</strain>
    </source>
</reference>
<proteinExistence type="predicted"/>
<dbReference type="AlphaFoldDB" id="A0A7W0HWE3"/>
<keyword evidence="3" id="KW-1185">Reference proteome</keyword>
<accession>A0A7W0HWE3</accession>
<sequence>MIFRKMIALASSALALAMTAPAGPAQADSTTPFHVKNQNYTGRTLAETKGSMIWHNRSVTLDPVLVRAVDHGAEVLYAGYNASCSRVDGEIRQIDGDQNGAWHEVAPIGLSYDQVGGIRYVKISITTEAGTVHHNFWRPGFSTCG</sequence>
<organism evidence="2 3">
    <name type="scientific">Nonomuraea soli</name>
    <dbReference type="NCBI Taxonomy" id="1032476"/>
    <lineage>
        <taxon>Bacteria</taxon>
        <taxon>Bacillati</taxon>
        <taxon>Actinomycetota</taxon>
        <taxon>Actinomycetes</taxon>
        <taxon>Streptosporangiales</taxon>
        <taxon>Streptosporangiaceae</taxon>
        <taxon>Nonomuraea</taxon>
    </lineage>
</organism>
<protein>
    <recommendedName>
        <fullName evidence="4">Discoidin domain-containing protein</fullName>
    </recommendedName>
</protein>
<feature type="chain" id="PRO_5031472491" description="Discoidin domain-containing protein" evidence="1">
    <location>
        <begin position="28"/>
        <end position="145"/>
    </location>
</feature>
<dbReference type="EMBL" id="JACDUR010000019">
    <property type="protein sequence ID" value="MBA2898012.1"/>
    <property type="molecule type" value="Genomic_DNA"/>
</dbReference>
<dbReference type="Proteomes" id="UP000530928">
    <property type="component" value="Unassembled WGS sequence"/>
</dbReference>